<evidence type="ECO:0000313" key="1">
    <source>
        <dbReference type="EMBL" id="KFX70556.1"/>
    </source>
</evidence>
<dbReference type="STRING" id="1395571.TMS3_0101035"/>
<dbReference type="Pfam" id="PF10982">
    <property type="entry name" value="DUF2789"/>
    <property type="match status" value="1"/>
</dbReference>
<dbReference type="InterPro" id="IPR021250">
    <property type="entry name" value="DUF2789"/>
</dbReference>
<comment type="caution">
    <text evidence="1">The sequence shown here is derived from an EMBL/GenBank/DDBJ whole genome shotgun (WGS) entry which is preliminary data.</text>
</comment>
<reference evidence="1 2" key="1">
    <citation type="journal article" date="2014" name="Genome Announc.">
        <title>Draft Genome Sequence of Petroleum Oil-Degrading Marine Bacterium Pseudomonas taeanensis Strain MS-3, Isolated from a Crude Oil-Contaminated Seashore.</title>
        <authorList>
            <person name="Lee S.Y."/>
            <person name="Kim S.H."/>
            <person name="Lee D.G."/>
            <person name="Shin S."/>
            <person name="Yun S.H."/>
            <person name="Choi C.W."/>
            <person name="Chung Y.H."/>
            <person name="Choi J.S."/>
            <person name="Kahng H.Y."/>
            <person name="Kim S.I."/>
        </authorList>
    </citation>
    <scope>NUCLEOTIDE SEQUENCE [LARGE SCALE GENOMIC DNA]</scope>
    <source>
        <strain evidence="1 2">MS-3</strain>
    </source>
</reference>
<accession>A0A0A1YN77</accession>
<dbReference type="EMBL" id="AWSQ01000001">
    <property type="protein sequence ID" value="KFX70556.1"/>
    <property type="molecule type" value="Genomic_DNA"/>
</dbReference>
<sequence length="77" mass="8548">MQSPTHDLPALFKQLGLPADQASIDRFVSRHAPLASTIALAEAPFWTTAQATFLREEILEDADWAEVVDQLNLMLRG</sequence>
<dbReference type="AlphaFoldDB" id="A0A0A1YN77"/>
<proteinExistence type="predicted"/>
<dbReference type="OrthoDB" id="5828847at2"/>
<protein>
    <recommendedName>
        <fullName evidence="3">DUF2789 domain-containing protein</fullName>
    </recommendedName>
</protein>
<organism evidence="1 2">
    <name type="scientific">Pseudomonas taeanensis MS-3</name>
    <dbReference type="NCBI Taxonomy" id="1395571"/>
    <lineage>
        <taxon>Bacteria</taxon>
        <taxon>Pseudomonadati</taxon>
        <taxon>Pseudomonadota</taxon>
        <taxon>Gammaproteobacteria</taxon>
        <taxon>Pseudomonadales</taxon>
        <taxon>Pseudomonadaceae</taxon>
        <taxon>Pseudomonas</taxon>
    </lineage>
</organism>
<keyword evidence="2" id="KW-1185">Reference proteome</keyword>
<dbReference type="RefSeq" id="WP_025163371.1">
    <property type="nucleotide sequence ID" value="NZ_AWSQ01000001.1"/>
</dbReference>
<dbReference type="Proteomes" id="UP000030063">
    <property type="component" value="Unassembled WGS sequence"/>
</dbReference>
<dbReference type="InterPro" id="IPR038086">
    <property type="entry name" value="DUF2789_sf"/>
</dbReference>
<gene>
    <name evidence="1" type="ORF">TMS3_0101035</name>
</gene>
<dbReference type="Gene3D" id="1.10.10.1130">
    <property type="entry name" value="Uncharacterised protein PF10982, DUF2789"/>
    <property type="match status" value="1"/>
</dbReference>
<name>A0A0A1YN77_9PSED</name>
<evidence type="ECO:0000313" key="2">
    <source>
        <dbReference type="Proteomes" id="UP000030063"/>
    </source>
</evidence>
<evidence type="ECO:0008006" key="3">
    <source>
        <dbReference type="Google" id="ProtNLM"/>
    </source>
</evidence>
<dbReference type="eggNOG" id="ENOG5032Z85">
    <property type="taxonomic scope" value="Bacteria"/>
</dbReference>